<dbReference type="GO" id="GO:0015093">
    <property type="term" value="F:ferrous iron transmembrane transporter activity"/>
    <property type="evidence" value="ECO:0007669"/>
    <property type="project" value="InterPro"/>
</dbReference>
<sequence length="409" mass="44895">MTLTSDERWDLIDKITEKTVRFGKYERGLKDIIGELTVRPATGIPLAIAVLFGFFSFFFTFGLSFLMMLLDPVFKRYLIPWLVQTVPGGGPTLKESSLLYGILVGEPTALHAFEYFGVLTSGLYVAIGVVLPAVFAFYIILTILEDTGYMPRLVTLIDTVFHKIGLHGFAAVPMLLSLGCNIPGVEATRALETRKQRFMMMALLGVFIPCGAQLGVMLAVVPEYVGLILLYCIISFFIAGFVLDAITPGRSPEILIDVPPYRAPTWRNIARKVWHRVEGFIAVAIPMVLAGVLVVNILYWVGVIGWIGSVLSPMFVYWFGVPEETAGPLVMAFLRKDVAVAQISAIKMTVAQTIIAVTLVTIYFPCLATFIMILKEAGVVDLLKCLGILIVSFFIFGGLMQGIVSVMGV</sequence>
<accession>A0A7G9YWN6</accession>
<keyword evidence="1" id="KW-1133">Transmembrane helix</keyword>
<dbReference type="PANTHER" id="PTHR43185:SF1">
    <property type="entry name" value="FE(2+) TRANSPORTER FEOB"/>
    <property type="match status" value="1"/>
</dbReference>
<keyword evidence="1" id="KW-0472">Membrane</keyword>
<name>A0A7G9YWN6_9EURY</name>
<organism evidence="4">
    <name type="scientific">Candidatus Methanophagaceae archaeon ANME-1 ERB6</name>
    <dbReference type="NCBI Taxonomy" id="2759912"/>
    <lineage>
        <taxon>Archaea</taxon>
        <taxon>Methanobacteriati</taxon>
        <taxon>Methanobacteriota</taxon>
        <taxon>Stenosarchaea group</taxon>
        <taxon>Methanomicrobia</taxon>
        <taxon>Candidatus Methanophagales</taxon>
        <taxon>Candidatus Methanophagaceae</taxon>
    </lineage>
</organism>
<dbReference type="Pfam" id="PF07664">
    <property type="entry name" value="FeoB_C"/>
    <property type="match status" value="1"/>
</dbReference>
<dbReference type="InterPro" id="IPR011642">
    <property type="entry name" value="Gate_dom"/>
</dbReference>
<dbReference type="Pfam" id="PF07670">
    <property type="entry name" value="Gate"/>
    <property type="match status" value="2"/>
</dbReference>
<gene>
    <name evidence="4" type="ORF">DJCILHOG_00002</name>
</gene>
<dbReference type="PANTHER" id="PTHR43185">
    <property type="entry name" value="FERROUS IRON TRANSPORT PROTEIN B"/>
    <property type="match status" value="1"/>
</dbReference>
<dbReference type="GO" id="GO:0005886">
    <property type="term" value="C:plasma membrane"/>
    <property type="evidence" value="ECO:0007669"/>
    <property type="project" value="TreeGrafter"/>
</dbReference>
<feature type="domain" description="Ferrous iron transport protein B C-terminal" evidence="2">
    <location>
        <begin position="228"/>
        <end position="276"/>
    </location>
</feature>
<feature type="domain" description="Nucleoside transporter/FeoB GTPase Gate" evidence="3">
    <location>
        <begin position="283"/>
        <end position="378"/>
    </location>
</feature>
<dbReference type="AlphaFoldDB" id="A0A7G9YWN6"/>
<protein>
    <submittedName>
        <fullName evidence="4">Fe(2+) transporter FeoB</fullName>
    </submittedName>
</protein>
<feature type="transmembrane region" description="Helical" evidence="1">
    <location>
        <begin position="164"/>
        <end position="186"/>
    </location>
</feature>
<dbReference type="InterPro" id="IPR011640">
    <property type="entry name" value="Fe2_transport_prot_B_C"/>
</dbReference>
<proteinExistence type="predicted"/>
<feature type="transmembrane region" description="Helical" evidence="1">
    <location>
        <begin position="280"/>
        <end position="308"/>
    </location>
</feature>
<feature type="transmembrane region" description="Helical" evidence="1">
    <location>
        <begin position="227"/>
        <end position="246"/>
    </location>
</feature>
<feature type="transmembrane region" description="Helical" evidence="1">
    <location>
        <begin position="198"/>
        <end position="221"/>
    </location>
</feature>
<feature type="domain" description="Nucleoside transporter/FeoB GTPase Gate" evidence="3">
    <location>
        <begin position="129"/>
        <end position="220"/>
    </location>
</feature>
<reference evidence="4" key="1">
    <citation type="submission" date="2020-06" db="EMBL/GenBank/DDBJ databases">
        <title>Unique genomic features of the anaerobic methanotrophic archaea.</title>
        <authorList>
            <person name="Chadwick G.L."/>
            <person name="Skennerton C.T."/>
            <person name="Laso-Perez R."/>
            <person name="Leu A.O."/>
            <person name="Speth D.R."/>
            <person name="Yu H."/>
            <person name="Morgan-Lang C."/>
            <person name="Hatzenpichler R."/>
            <person name="Goudeau D."/>
            <person name="Malmstrom R."/>
            <person name="Brazelton W.J."/>
            <person name="Woyke T."/>
            <person name="Hallam S.J."/>
            <person name="Tyson G.W."/>
            <person name="Wegener G."/>
            <person name="Boetius A."/>
            <person name="Orphan V."/>
        </authorList>
    </citation>
    <scope>NUCLEOTIDE SEQUENCE</scope>
</reference>
<dbReference type="InterPro" id="IPR050860">
    <property type="entry name" value="FeoB_GTPase"/>
</dbReference>
<evidence type="ECO:0000259" key="3">
    <source>
        <dbReference type="Pfam" id="PF07670"/>
    </source>
</evidence>
<dbReference type="EMBL" id="MT631510">
    <property type="protein sequence ID" value="QNO52420.1"/>
    <property type="molecule type" value="Genomic_DNA"/>
</dbReference>
<evidence type="ECO:0000313" key="4">
    <source>
        <dbReference type="EMBL" id="QNO52420.1"/>
    </source>
</evidence>
<feature type="transmembrane region" description="Helical" evidence="1">
    <location>
        <begin position="354"/>
        <end position="374"/>
    </location>
</feature>
<evidence type="ECO:0000259" key="2">
    <source>
        <dbReference type="Pfam" id="PF07664"/>
    </source>
</evidence>
<feature type="transmembrane region" description="Helical" evidence="1">
    <location>
        <begin position="123"/>
        <end position="144"/>
    </location>
</feature>
<keyword evidence="1" id="KW-0812">Transmembrane</keyword>
<feature type="transmembrane region" description="Helical" evidence="1">
    <location>
        <begin position="386"/>
        <end position="407"/>
    </location>
</feature>
<feature type="transmembrane region" description="Helical" evidence="1">
    <location>
        <begin position="46"/>
        <end position="70"/>
    </location>
</feature>
<evidence type="ECO:0000256" key="1">
    <source>
        <dbReference type="SAM" id="Phobius"/>
    </source>
</evidence>